<name>A0A1L7U845_FUSMA</name>
<evidence type="ECO:0000313" key="2">
    <source>
        <dbReference type="EMBL" id="CVL04125.1"/>
    </source>
</evidence>
<organism evidence="2 3">
    <name type="scientific">Fusarium mangiferae</name>
    <name type="common">Mango malformation disease fungus</name>
    <dbReference type="NCBI Taxonomy" id="192010"/>
    <lineage>
        <taxon>Eukaryota</taxon>
        <taxon>Fungi</taxon>
        <taxon>Dikarya</taxon>
        <taxon>Ascomycota</taxon>
        <taxon>Pezizomycotina</taxon>
        <taxon>Sordariomycetes</taxon>
        <taxon>Hypocreomycetidae</taxon>
        <taxon>Hypocreales</taxon>
        <taxon>Nectriaceae</taxon>
        <taxon>Fusarium</taxon>
        <taxon>Fusarium fujikuroi species complex</taxon>
    </lineage>
</organism>
<accession>A0A1L7U845</accession>
<reference evidence="3" key="1">
    <citation type="journal article" date="2016" name="Genome Biol. Evol.">
        <title>Comparative 'omics' of the Fusarium fujikuroi species complex highlights differences in genetic potential and metabolite synthesis.</title>
        <authorList>
            <person name="Niehaus E.-M."/>
            <person name="Muensterkoetter M."/>
            <person name="Proctor R.H."/>
            <person name="Brown D.W."/>
            <person name="Sharon A."/>
            <person name="Idan Y."/>
            <person name="Oren-Young L."/>
            <person name="Sieber C.M."/>
            <person name="Novak O."/>
            <person name="Pencik A."/>
            <person name="Tarkowska D."/>
            <person name="Hromadova K."/>
            <person name="Freeman S."/>
            <person name="Maymon M."/>
            <person name="Elazar M."/>
            <person name="Youssef S.A."/>
            <person name="El-Shabrawy E.S.M."/>
            <person name="Shalaby A.B.A."/>
            <person name="Houterman P."/>
            <person name="Brock N.L."/>
            <person name="Burkhardt I."/>
            <person name="Tsavkelova E.A."/>
            <person name="Dickschat J.S."/>
            <person name="Galuszka P."/>
            <person name="Gueldener U."/>
            <person name="Tudzynski B."/>
        </authorList>
    </citation>
    <scope>NUCLEOTIDE SEQUENCE [LARGE SCALE GENOMIC DNA]</scope>
    <source>
        <strain evidence="3">MRC7560</strain>
    </source>
</reference>
<dbReference type="Proteomes" id="UP000184255">
    <property type="component" value="Unassembled WGS sequence"/>
</dbReference>
<protein>
    <submittedName>
        <fullName evidence="2">Uncharacterized protein</fullName>
    </submittedName>
</protein>
<keyword evidence="3" id="KW-1185">Reference proteome</keyword>
<feature type="region of interest" description="Disordered" evidence="1">
    <location>
        <begin position="1"/>
        <end position="26"/>
    </location>
</feature>
<dbReference type="EMBL" id="FCQH01000014">
    <property type="protein sequence ID" value="CVL04125.1"/>
    <property type="molecule type" value="Genomic_DNA"/>
</dbReference>
<comment type="caution">
    <text evidence="2">The sequence shown here is derived from an EMBL/GenBank/DDBJ whole genome shotgun (WGS) entry which is preliminary data.</text>
</comment>
<dbReference type="GeneID" id="65094026"/>
<gene>
    <name evidence="2" type="ORF">FMAN_14781</name>
</gene>
<dbReference type="VEuPathDB" id="FungiDB:FMAN_14781"/>
<sequence>MEHGLQIRYNPQRSERAERPSPIPGREIHVEWGSENSVLTHQESDSLSDNAVMCAGPRFGRLTLRAAEVALTIPRGEGCGLDVEAKITVPSCLFCLRWTKVPDRETAMNRMRLGESAMSFIAIRVYLRDLRIFSKAHAPDDDNSFSTTLST</sequence>
<evidence type="ECO:0000313" key="3">
    <source>
        <dbReference type="Proteomes" id="UP000184255"/>
    </source>
</evidence>
<proteinExistence type="predicted"/>
<dbReference type="AlphaFoldDB" id="A0A1L7U845"/>
<dbReference type="RefSeq" id="XP_041688553.1">
    <property type="nucleotide sequence ID" value="XM_041822920.1"/>
</dbReference>
<evidence type="ECO:0000256" key="1">
    <source>
        <dbReference type="SAM" id="MobiDB-lite"/>
    </source>
</evidence>